<proteinExistence type="predicted"/>
<gene>
    <name evidence="2" type="ORF">Esi_0152_0050</name>
</gene>
<feature type="region of interest" description="Disordered" evidence="1">
    <location>
        <begin position="53"/>
        <end position="96"/>
    </location>
</feature>
<name>D8LFX8_ECTSI</name>
<dbReference type="AlphaFoldDB" id="D8LFX8"/>
<evidence type="ECO:0000313" key="2">
    <source>
        <dbReference type="EMBL" id="CBN78877.1"/>
    </source>
</evidence>
<evidence type="ECO:0000313" key="3">
    <source>
        <dbReference type="Proteomes" id="UP000002630"/>
    </source>
</evidence>
<dbReference type="Proteomes" id="UP000002630">
    <property type="component" value="Linkage Group LG03"/>
</dbReference>
<organism evidence="2 3">
    <name type="scientific">Ectocarpus siliculosus</name>
    <name type="common">Brown alga</name>
    <name type="synonym">Conferva siliculosa</name>
    <dbReference type="NCBI Taxonomy" id="2880"/>
    <lineage>
        <taxon>Eukaryota</taxon>
        <taxon>Sar</taxon>
        <taxon>Stramenopiles</taxon>
        <taxon>Ochrophyta</taxon>
        <taxon>PX clade</taxon>
        <taxon>Phaeophyceae</taxon>
        <taxon>Ectocarpales</taxon>
        <taxon>Ectocarpaceae</taxon>
        <taxon>Ectocarpus</taxon>
    </lineage>
</organism>
<dbReference type="OrthoDB" id="10502010at2759"/>
<feature type="compositionally biased region" description="Low complexity" evidence="1">
    <location>
        <begin position="53"/>
        <end position="79"/>
    </location>
</feature>
<protein>
    <recommendedName>
        <fullName evidence="4">WW domain-containing protein</fullName>
    </recommendedName>
</protein>
<reference evidence="2 3" key="1">
    <citation type="journal article" date="2010" name="Nature">
        <title>The Ectocarpus genome and the independent evolution of multicellularity in brown algae.</title>
        <authorList>
            <person name="Cock J.M."/>
            <person name="Sterck L."/>
            <person name="Rouze P."/>
            <person name="Scornet D."/>
            <person name="Allen A.E."/>
            <person name="Amoutzias G."/>
            <person name="Anthouard V."/>
            <person name="Artiguenave F."/>
            <person name="Aury J.M."/>
            <person name="Badger J.H."/>
            <person name="Beszteri B."/>
            <person name="Billiau K."/>
            <person name="Bonnet E."/>
            <person name="Bothwell J.H."/>
            <person name="Bowler C."/>
            <person name="Boyen C."/>
            <person name="Brownlee C."/>
            <person name="Carrano C.J."/>
            <person name="Charrier B."/>
            <person name="Cho G.Y."/>
            <person name="Coelho S.M."/>
            <person name="Collen J."/>
            <person name="Corre E."/>
            <person name="Da Silva C."/>
            <person name="Delage L."/>
            <person name="Delaroque N."/>
            <person name="Dittami S.M."/>
            <person name="Doulbeau S."/>
            <person name="Elias M."/>
            <person name="Farnham G."/>
            <person name="Gachon C.M."/>
            <person name="Gschloessl B."/>
            <person name="Heesch S."/>
            <person name="Jabbari K."/>
            <person name="Jubin C."/>
            <person name="Kawai H."/>
            <person name="Kimura K."/>
            <person name="Kloareg B."/>
            <person name="Kupper F.C."/>
            <person name="Lang D."/>
            <person name="Le Bail A."/>
            <person name="Leblanc C."/>
            <person name="Lerouge P."/>
            <person name="Lohr M."/>
            <person name="Lopez P.J."/>
            <person name="Martens C."/>
            <person name="Maumus F."/>
            <person name="Michel G."/>
            <person name="Miranda-Saavedra D."/>
            <person name="Morales J."/>
            <person name="Moreau H."/>
            <person name="Motomura T."/>
            <person name="Nagasato C."/>
            <person name="Napoli C.A."/>
            <person name="Nelson D.R."/>
            <person name="Nyvall-Collen P."/>
            <person name="Peters A.F."/>
            <person name="Pommier C."/>
            <person name="Potin P."/>
            <person name="Poulain J."/>
            <person name="Quesneville H."/>
            <person name="Read B."/>
            <person name="Rensing S.A."/>
            <person name="Ritter A."/>
            <person name="Rousvoal S."/>
            <person name="Samanta M."/>
            <person name="Samson G."/>
            <person name="Schroeder D.C."/>
            <person name="Segurens B."/>
            <person name="Strittmatter M."/>
            <person name="Tonon T."/>
            <person name="Tregear J.W."/>
            <person name="Valentin K."/>
            <person name="von Dassow P."/>
            <person name="Yamagishi T."/>
            <person name="Van de Peer Y."/>
            <person name="Wincker P."/>
        </authorList>
    </citation>
    <scope>NUCLEOTIDE SEQUENCE [LARGE SCALE GENOMIC DNA]</scope>
    <source>
        <strain evidence="3">Ec32 / CCAP1310/4</strain>
    </source>
</reference>
<evidence type="ECO:0000256" key="1">
    <source>
        <dbReference type="SAM" id="MobiDB-lite"/>
    </source>
</evidence>
<sequence>MSALGGASPQVYMAQREPWGLVSPSTSTAMNHGASAAAASAVGGFGLGWASGLSSRGSGLSSRGSASSASAGGSGTRLSFFGLDDDDDDDDEEYEQLQGAAAGSAWDMFFDGRGRPVWIHSRTGARTTINPERTSL</sequence>
<accession>D8LFX8</accession>
<dbReference type="EMBL" id="FN649728">
    <property type="protein sequence ID" value="CBN78877.1"/>
    <property type="molecule type" value="Genomic_DNA"/>
</dbReference>
<dbReference type="EMBL" id="FN648082">
    <property type="protein sequence ID" value="CBN78877.1"/>
    <property type="molecule type" value="Genomic_DNA"/>
</dbReference>
<keyword evidence="3" id="KW-1185">Reference proteome</keyword>
<evidence type="ECO:0008006" key="4">
    <source>
        <dbReference type="Google" id="ProtNLM"/>
    </source>
</evidence>
<feature type="compositionally biased region" description="Acidic residues" evidence="1">
    <location>
        <begin position="83"/>
        <end position="95"/>
    </location>
</feature>
<dbReference type="InParanoid" id="D8LFX8"/>